<dbReference type="Proteomes" id="UP000003327">
    <property type="component" value="Unassembled WGS sequence"/>
</dbReference>
<dbReference type="SUPFAM" id="SSF103256">
    <property type="entry name" value="Hypothetical protein TM0160"/>
    <property type="match status" value="1"/>
</dbReference>
<comment type="caution">
    <text evidence="2">The sequence shown here is derived from an EMBL/GenBank/DDBJ whole genome shotgun (WGS) entry which is preliminary data.</text>
</comment>
<evidence type="ECO:0000313" key="3">
    <source>
        <dbReference type="Proteomes" id="UP000003327"/>
    </source>
</evidence>
<evidence type="ECO:0000259" key="1">
    <source>
        <dbReference type="PROSITE" id="PS51658"/>
    </source>
</evidence>
<dbReference type="STRING" id="649761.HMPREF0973_00405"/>
<dbReference type="InterPro" id="IPR036104">
    <property type="entry name" value="BFN_sf"/>
</dbReference>
<sequence>MGKVQLIHVGVSQIVGGSEFGLLVLSDMSETRQIAIVCDEHMEYEFGLRTDKKVNTERLLPEVLCSINPSMTSEHYEILFNSVVNGQYKALLVNKDDLSLTPMRASDAILLAYIAKLNIFMEENLFKRQSVVCGSTKNKLAVPINTLTLDMLQKALDKAIEDENYELASLLRDELKHRKTETE</sequence>
<feature type="domain" description="BFN" evidence="1">
    <location>
        <begin position="3"/>
        <end position="133"/>
    </location>
</feature>
<organism evidence="2 3">
    <name type="scientific">Prevotella veroralis F0319</name>
    <dbReference type="NCBI Taxonomy" id="649761"/>
    <lineage>
        <taxon>Bacteria</taxon>
        <taxon>Pseudomonadati</taxon>
        <taxon>Bacteroidota</taxon>
        <taxon>Bacteroidia</taxon>
        <taxon>Bacteroidales</taxon>
        <taxon>Prevotellaceae</taxon>
        <taxon>Prevotella</taxon>
    </lineage>
</organism>
<gene>
    <name evidence="2" type="ORF">HMPREF0973_00405</name>
</gene>
<evidence type="ECO:0000313" key="2">
    <source>
        <dbReference type="EMBL" id="EEX19464.1"/>
    </source>
</evidence>
<dbReference type="InterPro" id="IPR001943">
    <property type="entry name" value="UVR_dom"/>
</dbReference>
<dbReference type="OrthoDB" id="9788698at2"/>
<reference evidence="2 3" key="1">
    <citation type="submission" date="2009-09" db="EMBL/GenBank/DDBJ databases">
        <authorList>
            <person name="Weinstock G."/>
            <person name="Sodergren E."/>
            <person name="Clifton S."/>
            <person name="Fulton L."/>
            <person name="Fulton B."/>
            <person name="Courtney L."/>
            <person name="Fronick C."/>
            <person name="Harrison M."/>
            <person name="Strong C."/>
            <person name="Farmer C."/>
            <person name="Delahaunty K."/>
            <person name="Markovic C."/>
            <person name="Hall O."/>
            <person name="Minx P."/>
            <person name="Tomlinson C."/>
            <person name="Mitreva M."/>
            <person name="Nelson J."/>
            <person name="Hou S."/>
            <person name="Wollam A."/>
            <person name="Pepin K.H."/>
            <person name="Johnson M."/>
            <person name="Bhonagiri V."/>
            <person name="Nash W.E."/>
            <person name="Warren W."/>
            <person name="Chinwalla A."/>
            <person name="Mardis E.R."/>
            <person name="Wilson R.K."/>
        </authorList>
    </citation>
    <scope>NUCLEOTIDE SEQUENCE [LARGE SCALE GENOMIC DNA]</scope>
    <source>
        <strain evidence="2 3">F0319</strain>
    </source>
</reference>
<dbReference type="GO" id="GO:0004518">
    <property type="term" value="F:nuclease activity"/>
    <property type="evidence" value="ECO:0007669"/>
    <property type="project" value="InterPro"/>
</dbReference>
<keyword evidence="3" id="KW-1185">Reference proteome</keyword>
<name>C9MLD0_9BACT</name>
<dbReference type="InterPro" id="IPR003729">
    <property type="entry name" value="Bi_nuclease_dom"/>
</dbReference>
<dbReference type="Gene3D" id="3.10.690.10">
    <property type="entry name" value="Bifunctional nuclease domain"/>
    <property type="match status" value="1"/>
</dbReference>
<protein>
    <recommendedName>
        <fullName evidence="1">BFN domain-containing protein</fullName>
    </recommendedName>
</protein>
<accession>C9MLD0</accession>
<dbReference type="PROSITE" id="PS51658">
    <property type="entry name" value="BFN"/>
    <property type="match status" value="1"/>
</dbReference>
<dbReference type="Pfam" id="PF02151">
    <property type="entry name" value="UVR"/>
    <property type="match status" value="1"/>
</dbReference>
<dbReference type="Pfam" id="PF02577">
    <property type="entry name" value="BFN_dom"/>
    <property type="match status" value="1"/>
</dbReference>
<dbReference type="AlphaFoldDB" id="C9MLD0"/>
<proteinExistence type="predicted"/>
<dbReference type="RefSeq" id="WP_004382028.1">
    <property type="nucleotide sequence ID" value="NZ_GG698712.1"/>
</dbReference>
<dbReference type="EMBL" id="ACVA01000013">
    <property type="protein sequence ID" value="EEX19464.1"/>
    <property type="molecule type" value="Genomic_DNA"/>
</dbReference>
<dbReference type="HOGENOM" id="CLU_124437_0_0_10"/>